<proteinExistence type="predicted"/>
<feature type="signal peptide" evidence="1">
    <location>
        <begin position="1"/>
        <end position="21"/>
    </location>
</feature>
<reference evidence="2 3" key="1">
    <citation type="submission" date="2017-12" db="EMBL/GenBank/DDBJ databases">
        <authorList>
            <consortium name="DOE Joint Genome Institute"/>
            <person name="Haridas S."/>
            <person name="Kjaerbolling I."/>
            <person name="Vesth T.C."/>
            <person name="Frisvad J.C."/>
            <person name="Nybo J.L."/>
            <person name="Theobald S."/>
            <person name="Kuo A."/>
            <person name="Bowyer P."/>
            <person name="Matsuda Y."/>
            <person name="Mondo S."/>
            <person name="Lyhne E.K."/>
            <person name="Kogle M.E."/>
            <person name="Clum A."/>
            <person name="Lipzen A."/>
            <person name="Salamov A."/>
            <person name="Ngan C.Y."/>
            <person name="Daum C."/>
            <person name="Chiniquy J."/>
            <person name="Barry K."/>
            <person name="LaButti K."/>
            <person name="Simmons B.A."/>
            <person name="Magnuson J.K."/>
            <person name="Mortensen U.H."/>
            <person name="Larsen T.O."/>
            <person name="Grigoriev I.V."/>
            <person name="Baker S.E."/>
            <person name="Andersen M.R."/>
            <person name="Nordberg H.P."/>
            <person name="Cantor M.N."/>
            <person name="Hua S.X."/>
        </authorList>
    </citation>
    <scope>NUCLEOTIDE SEQUENCE [LARGE SCALE GENOMIC DNA]</scope>
    <source>
        <strain evidence="2 3">CBS 102.13</strain>
    </source>
</reference>
<dbReference type="PANTHER" id="PTHR39219">
    <property type="entry name" value="ER MEMBRANE PROTEIN COMPLEX SUBUNIT 10"/>
    <property type="match status" value="1"/>
</dbReference>
<evidence type="ECO:0008006" key="4">
    <source>
        <dbReference type="Google" id="ProtNLM"/>
    </source>
</evidence>
<dbReference type="RefSeq" id="XP_024670985.1">
    <property type="nucleotide sequence ID" value="XM_024819047.1"/>
</dbReference>
<keyword evidence="1" id="KW-0732">Signal</keyword>
<dbReference type="PANTHER" id="PTHR39219:SF1">
    <property type="entry name" value="ER MEMBRANE PROTEIN COMPLEX SUBUNIT 10"/>
    <property type="match status" value="1"/>
</dbReference>
<evidence type="ECO:0000256" key="1">
    <source>
        <dbReference type="SAM" id="SignalP"/>
    </source>
</evidence>
<evidence type="ECO:0000313" key="2">
    <source>
        <dbReference type="EMBL" id="PLB36973.1"/>
    </source>
</evidence>
<organism evidence="2 3">
    <name type="scientific">Aspergillus candidus</name>
    <dbReference type="NCBI Taxonomy" id="41067"/>
    <lineage>
        <taxon>Eukaryota</taxon>
        <taxon>Fungi</taxon>
        <taxon>Dikarya</taxon>
        <taxon>Ascomycota</taxon>
        <taxon>Pezizomycotina</taxon>
        <taxon>Eurotiomycetes</taxon>
        <taxon>Eurotiomycetidae</taxon>
        <taxon>Eurotiales</taxon>
        <taxon>Aspergillaceae</taxon>
        <taxon>Aspergillus</taxon>
        <taxon>Aspergillus subgen. Circumdati</taxon>
    </lineage>
</organism>
<accession>A0A2I2F8M9</accession>
<dbReference type="Proteomes" id="UP000234585">
    <property type="component" value="Unassembled WGS sequence"/>
</dbReference>
<dbReference type="OrthoDB" id="1894652at2759"/>
<keyword evidence="3" id="KW-1185">Reference proteome</keyword>
<evidence type="ECO:0000313" key="3">
    <source>
        <dbReference type="Proteomes" id="UP000234585"/>
    </source>
</evidence>
<dbReference type="EMBL" id="KZ559146">
    <property type="protein sequence ID" value="PLB36973.1"/>
    <property type="molecule type" value="Genomic_DNA"/>
</dbReference>
<sequence length="210" mass="22540">MHSLLFKTVSIFLCLVAQTWADSSTSSSHLLSTEILYWPVAGVSEPSTLARISYDSSSLKSDLLSYSPPQTSLRAGDENSDELVRVGLYASTPSNGKQWVGTITSLSSLAPKQGQEQLALRLYVSPSNEVYHVSLAPASGPAAASTTADGPTIEVIPAETGPQPHLNRPVVLSEDGQNPEEVVEKTMFQKYWWVILIITFIAMSGGGEGQ</sequence>
<dbReference type="Pfam" id="PF21203">
    <property type="entry name" value="ECM10"/>
    <property type="match status" value="1"/>
</dbReference>
<gene>
    <name evidence="2" type="ORF">BDW47DRAFT_44304</name>
</gene>
<name>A0A2I2F8M9_ASPCN</name>
<feature type="chain" id="PRO_5014139357" description="ER membrane protein complex subunit 10" evidence="1">
    <location>
        <begin position="22"/>
        <end position="210"/>
    </location>
</feature>
<dbReference type="AlphaFoldDB" id="A0A2I2F8M9"/>
<dbReference type="GeneID" id="36526207"/>
<protein>
    <recommendedName>
        <fullName evidence="4">ER membrane protein complex subunit 10</fullName>
    </recommendedName>
</protein>